<evidence type="ECO:0008006" key="4">
    <source>
        <dbReference type="Google" id="ProtNLM"/>
    </source>
</evidence>
<evidence type="ECO:0000256" key="1">
    <source>
        <dbReference type="SAM" id="SignalP"/>
    </source>
</evidence>
<keyword evidence="3" id="KW-1185">Reference proteome</keyword>
<gene>
    <name evidence="2" type="ORF">B0H16DRAFT_392551</name>
</gene>
<accession>A0AAD7MJ75</accession>
<comment type="caution">
    <text evidence="2">The sequence shown here is derived from an EMBL/GenBank/DDBJ whole genome shotgun (WGS) entry which is preliminary data.</text>
</comment>
<feature type="signal peptide" evidence="1">
    <location>
        <begin position="1"/>
        <end position="19"/>
    </location>
</feature>
<dbReference type="Proteomes" id="UP001215598">
    <property type="component" value="Unassembled WGS sequence"/>
</dbReference>
<dbReference type="EMBL" id="JARKIB010000245">
    <property type="protein sequence ID" value="KAJ7720042.1"/>
    <property type="molecule type" value="Genomic_DNA"/>
</dbReference>
<organism evidence="2 3">
    <name type="scientific">Mycena metata</name>
    <dbReference type="NCBI Taxonomy" id="1033252"/>
    <lineage>
        <taxon>Eukaryota</taxon>
        <taxon>Fungi</taxon>
        <taxon>Dikarya</taxon>
        <taxon>Basidiomycota</taxon>
        <taxon>Agaricomycotina</taxon>
        <taxon>Agaricomycetes</taxon>
        <taxon>Agaricomycetidae</taxon>
        <taxon>Agaricales</taxon>
        <taxon>Marasmiineae</taxon>
        <taxon>Mycenaceae</taxon>
        <taxon>Mycena</taxon>
    </lineage>
</organism>
<name>A0AAD7MJ75_9AGAR</name>
<reference evidence="2" key="1">
    <citation type="submission" date="2023-03" db="EMBL/GenBank/DDBJ databases">
        <title>Massive genome expansion in bonnet fungi (Mycena s.s.) driven by repeated elements and novel gene families across ecological guilds.</title>
        <authorList>
            <consortium name="Lawrence Berkeley National Laboratory"/>
            <person name="Harder C.B."/>
            <person name="Miyauchi S."/>
            <person name="Viragh M."/>
            <person name="Kuo A."/>
            <person name="Thoen E."/>
            <person name="Andreopoulos B."/>
            <person name="Lu D."/>
            <person name="Skrede I."/>
            <person name="Drula E."/>
            <person name="Henrissat B."/>
            <person name="Morin E."/>
            <person name="Kohler A."/>
            <person name="Barry K."/>
            <person name="LaButti K."/>
            <person name="Morin E."/>
            <person name="Salamov A."/>
            <person name="Lipzen A."/>
            <person name="Mereny Z."/>
            <person name="Hegedus B."/>
            <person name="Baldrian P."/>
            <person name="Stursova M."/>
            <person name="Weitz H."/>
            <person name="Taylor A."/>
            <person name="Grigoriev I.V."/>
            <person name="Nagy L.G."/>
            <person name="Martin F."/>
            <person name="Kauserud H."/>
        </authorList>
    </citation>
    <scope>NUCLEOTIDE SEQUENCE</scope>
    <source>
        <strain evidence="2">CBHHK182m</strain>
    </source>
</reference>
<proteinExistence type="predicted"/>
<evidence type="ECO:0000313" key="3">
    <source>
        <dbReference type="Proteomes" id="UP001215598"/>
    </source>
</evidence>
<feature type="chain" id="PRO_5042085477" description="Secreted protein" evidence="1">
    <location>
        <begin position="20"/>
        <end position="108"/>
    </location>
</feature>
<protein>
    <recommendedName>
        <fullName evidence="4">Secreted protein</fullName>
    </recommendedName>
</protein>
<keyword evidence="1" id="KW-0732">Signal</keyword>
<dbReference type="AlphaFoldDB" id="A0AAD7MJ75"/>
<evidence type="ECO:0000313" key="2">
    <source>
        <dbReference type="EMBL" id="KAJ7720042.1"/>
    </source>
</evidence>
<sequence length="108" mass="12369">MRRMHTKVRCMLMSSLIMSSSFDSLYCDRRAALSFVLDYFSRRLDLSLSAVALNLYHNTRPQREQSFALYVTRYQDRSCCLDAMSRQISPGAIFCSVGSRNSSFSGDL</sequence>